<keyword evidence="1" id="KW-1185">Reference proteome</keyword>
<sequence length="60" mass="7016">MSDINLTAYNVFRRDLARIFKTFNSSTQTDFTDEISTNTDLDYKSDLEPNLSQIYDLELD</sequence>
<evidence type="ECO:0000313" key="1">
    <source>
        <dbReference type="Proteomes" id="UP001652628"/>
    </source>
</evidence>
<reference evidence="2" key="2">
    <citation type="submission" date="2025-08" db="UniProtKB">
        <authorList>
            <consortium name="RefSeq"/>
        </authorList>
    </citation>
    <scope>IDENTIFICATION</scope>
</reference>
<reference evidence="1" key="1">
    <citation type="submission" date="2025-05" db="UniProtKB">
        <authorList>
            <consortium name="RefSeq"/>
        </authorList>
    </citation>
    <scope>NUCLEOTIDE SEQUENCE [LARGE SCALE GENOMIC DNA]</scope>
</reference>
<protein>
    <submittedName>
        <fullName evidence="2">Uncharacterized protein</fullName>
    </submittedName>
</protein>
<accession>A0AB39ZZ81</accession>
<name>A0AB39ZZ81_DROSZ</name>
<evidence type="ECO:0000313" key="2">
    <source>
        <dbReference type="RefSeq" id="XP_016945979.1"/>
    </source>
</evidence>
<dbReference type="RefSeq" id="XP_016945979.1">
    <property type="nucleotide sequence ID" value="XM_017090490.4"/>
</dbReference>
<dbReference type="AlphaFoldDB" id="A0AB39ZZ81"/>
<organism evidence="1 2">
    <name type="scientific">Drosophila suzukii</name>
    <name type="common">Spotted-wing drosophila fruit fly</name>
    <dbReference type="NCBI Taxonomy" id="28584"/>
    <lineage>
        <taxon>Eukaryota</taxon>
        <taxon>Metazoa</taxon>
        <taxon>Ecdysozoa</taxon>
        <taxon>Arthropoda</taxon>
        <taxon>Hexapoda</taxon>
        <taxon>Insecta</taxon>
        <taxon>Pterygota</taxon>
        <taxon>Neoptera</taxon>
        <taxon>Endopterygota</taxon>
        <taxon>Diptera</taxon>
        <taxon>Brachycera</taxon>
        <taxon>Muscomorpha</taxon>
        <taxon>Ephydroidea</taxon>
        <taxon>Drosophilidae</taxon>
        <taxon>Drosophila</taxon>
        <taxon>Sophophora</taxon>
    </lineage>
</organism>
<dbReference type="Proteomes" id="UP001652628">
    <property type="component" value="Chromosome 2L"/>
</dbReference>
<dbReference type="GeneID" id="108021674"/>
<proteinExistence type="predicted"/>
<gene>
    <name evidence="2" type="primary">LOC108021674</name>
</gene>